<keyword evidence="3 5" id="KW-0479">Metal-binding</keyword>
<evidence type="ECO:0000256" key="3">
    <source>
        <dbReference type="ARBA" id="ARBA00022723"/>
    </source>
</evidence>
<evidence type="ECO:0000256" key="4">
    <source>
        <dbReference type="ARBA" id="ARBA00023004"/>
    </source>
</evidence>
<dbReference type="Proteomes" id="UP000730481">
    <property type="component" value="Unassembled WGS sequence"/>
</dbReference>
<dbReference type="InterPro" id="IPR036396">
    <property type="entry name" value="Cyt_P450_sf"/>
</dbReference>
<keyword evidence="6" id="KW-0560">Oxidoreductase</keyword>
<comment type="cofactor">
    <cofactor evidence="1 5">
        <name>heme</name>
        <dbReference type="ChEBI" id="CHEBI:30413"/>
    </cofactor>
</comment>
<evidence type="ECO:0000313" key="8">
    <source>
        <dbReference type="Proteomes" id="UP000730481"/>
    </source>
</evidence>
<dbReference type="Gene3D" id="1.10.630.10">
    <property type="entry name" value="Cytochrome P450"/>
    <property type="match status" value="1"/>
</dbReference>
<dbReference type="AlphaFoldDB" id="A0A9P5AI58"/>
<protein>
    <submittedName>
        <fullName evidence="7">Cytochrome P450 monooxygenase oxidoreductase</fullName>
    </submittedName>
</protein>
<dbReference type="OrthoDB" id="3934656at2759"/>
<accession>A0A9P5AI58</accession>
<dbReference type="EMBL" id="PVQB02000313">
    <property type="protein sequence ID" value="KAF4338914.1"/>
    <property type="molecule type" value="Genomic_DNA"/>
</dbReference>
<evidence type="ECO:0000256" key="6">
    <source>
        <dbReference type="RuleBase" id="RU000461"/>
    </source>
</evidence>
<feature type="binding site" description="axial binding residue" evidence="5">
    <location>
        <position position="414"/>
    </location>
    <ligand>
        <name>heme</name>
        <dbReference type="ChEBI" id="CHEBI:30413"/>
    </ligand>
    <ligandPart>
        <name>Fe</name>
        <dbReference type="ChEBI" id="CHEBI:18248"/>
    </ligandPart>
</feature>
<dbReference type="PANTHER" id="PTHR24305:SF188">
    <property type="entry name" value="P450, PUTATIVE (EUROFUNG)-RELATED"/>
    <property type="match status" value="1"/>
</dbReference>
<reference evidence="7" key="2">
    <citation type="submission" date="2020-02" db="EMBL/GenBank/DDBJ databases">
        <title>Identification and distribution of gene clusters putatively required for synthesis of sphingolipid metabolism inhibitors in phylogenetically diverse species of the filamentous fungus Fusarium.</title>
        <authorList>
            <person name="Kim H.-S."/>
            <person name="Busman M."/>
            <person name="Brown D.W."/>
            <person name="Divon H."/>
            <person name="Uhlig S."/>
            <person name="Proctor R.H."/>
        </authorList>
    </citation>
    <scope>NUCLEOTIDE SEQUENCE</scope>
    <source>
        <strain evidence="7">NRRL 25174</strain>
    </source>
</reference>
<dbReference type="InterPro" id="IPR017972">
    <property type="entry name" value="Cyt_P450_CS"/>
</dbReference>
<keyword evidence="2 5" id="KW-0349">Heme</keyword>
<dbReference type="InterPro" id="IPR002401">
    <property type="entry name" value="Cyt_P450_E_grp-I"/>
</dbReference>
<proteinExistence type="inferred from homology"/>
<dbReference type="Pfam" id="PF00067">
    <property type="entry name" value="p450"/>
    <property type="match status" value="1"/>
</dbReference>
<dbReference type="InterPro" id="IPR050121">
    <property type="entry name" value="Cytochrome_P450_monoxygenase"/>
</dbReference>
<evidence type="ECO:0000256" key="5">
    <source>
        <dbReference type="PIRSR" id="PIRSR602401-1"/>
    </source>
</evidence>
<dbReference type="GO" id="GO:0020037">
    <property type="term" value="F:heme binding"/>
    <property type="evidence" value="ECO:0007669"/>
    <property type="project" value="InterPro"/>
</dbReference>
<evidence type="ECO:0000313" key="7">
    <source>
        <dbReference type="EMBL" id="KAF4338914.1"/>
    </source>
</evidence>
<dbReference type="PRINTS" id="PR00463">
    <property type="entry name" value="EP450I"/>
</dbReference>
<keyword evidence="6 7" id="KW-0503">Monooxygenase</keyword>
<reference evidence="7" key="1">
    <citation type="journal article" date="2017" name="Mycologia">
        <title>Fusarium algeriense, sp. nov., a novel toxigenic crown rot pathogen of durum wheat from Algeria is nested in the Fusarium burgessii species complex.</title>
        <authorList>
            <person name="Laraba I."/>
            <person name="Keddad A."/>
            <person name="Boureghda H."/>
            <person name="Abdallah N."/>
            <person name="Vaughan M.M."/>
            <person name="Proctor R.H."/>
            <person name="Busman M."/>
            <person name="O'Donnell K."/>
        </authorList>
    </citation>
    <scope>NUCLEOTIDE SEQUENCE</scope>
    <source>
        <strain evidence="7">NRRL 25174</strain>
    </source>
</reference>
<keyword evidence="8" id="KW-1185">Reference proteome</keyword>
<comment type="similarity">
    <text evidence="6">Belongs to the cytochrome P450 family.</text>
</comment>
<comment type="caution">
    <text evidence="7">The sequence shown here is derived from an EMBL/GenBank/DDBJ whole genome shotgun (WGS) entry which is preliminary data.</text>
</comment>
<dbReference type="GO" id="GO:0004497">
    <property type="term" value="F:monooxygenase activity"/>
    <property type="evidence" value="ECO:0007669"/>
    <property type="project" value="UniProtKB-KW"/>
</dbReference>
<evidence type="ECO:0000256" key="2">
    <source>
        <dbReference type="ARBA" id="ARBA00022617"/>
    </source>
</evidence>
<dbReference type="GO" id="GO:0016705">
    <property type="term" value="F:oxidoreductase activity, acting on paired donors, with incorporation or reduction of molecular oxygen"/>
    <property type="evidence" value="ECO:0007669"/>
    <property type="project" value="InterPro"/>
</dbReference>
<keyword evidence="4 5" id="KW-0408">Iron</keyword>
<organism evidence="7 8">
    <name type="scientific">Fusarium beomiforme</name>
    <dbReference type="NCBI Taxonomy" id="44412"/>
    <lineage>
        <taxon>Eukaryota</taxon>
        <taxon>Fungi</taxon>
        <taxon>Dikarya</taxon>
        <taxon>Ascomycota</taxon>
        <taxon>Pezizomycotina</taxon>
        <taxon>Sordariomycetes</taxon>
        <taxon>Hypocreomycetidae</taxon>
        <taxon>Hypocreales</taxon>
        <taxon>Nectriaceae</taxon>
        <taxon>Fusarium</taxon>
        <taxon>Fusarium burgessii species complex</taxon>
    </lineage>
</organism>
<name>A0A9P5AI58_9HYPO</name>
<dbReference type="InterPro" id="IPR001128">
    <property type="entry name" value="Cyt_P450"/>
</dbReference>
<gene>
    <name evidence="7" type="ORF">FBEOM_7177</name>
</gene>
<dbReference type="CDD" id="cd11060">
    <property type="entry name" value="CYP57A1-like"/>
    <property type="match status" value="1"/>
</dbReference>
<dbReference type="GO" id="GO:0005506">
    <property type="term" value="F:iron ion binding"/>
    <property type="evidence" value="ECO:0007669"/>
    <property type="project" value="InterPro"/>
</dbReference>
<dbReference type="PANTHER" id="PTHR24305">
    <property type="entry name" value="CYTOCHROME P450"/>
    <property type="match status" value="1"/>
</dbReference>
<sequence>MTSHIVSLRSPLRTVPGPTLARFTDGWYFWKVWQGSFQDVNLDLHKKYGTIVRYGPNRYSFDDPEAAKTIYGLGAHFPKSSWYSSWASPGQWAIFSDQSVKRHNQNRKLYQATYAMSSLVHYEPFVDDCADIFTQRLSEMSSTSAHLPVDMRHWFQCYAFDVIGLITYAKRFGFLDSGDDIGNVIGALEDHLGYATLVGIFPSLHKYIYKIRNWLSAGGKGTGRAYILNFTNERIRQAQVAPKPVAAESEVTMEDFLTKFLAKHASSPDVFTQYHVLMGSVLYYLLKNPACLQKLRNEIDDFTARGELSSSPTFKESQQMVYFQAVIKEALRMHPATGLPLERVVPEGGATISGRFFPEGTIVGINTWVAHRDTRVWGDDADSFNPDRWLTAENEKLSLMNRYYMPFGLGSRNCIGRHVSMLEMSKLIPRIIRDFDFSLDSSLQHQNWHTQSYWFVKPLDFKVRIQPRLSEKQRW</sequence>
<evidence type="ECO:0000256" key="1">
    <source>
        <dbReference type="ARBA" id="ARBA00001971"/>
    </source>
</evidence>
<dbReference type="FunFam" id="1.10.630.10:FF:000050">
    <property type="entry name" value="Cytochrome P450 monooxygenase"/>
    <property type="match status" value="1"/>
</dbReference>
<dbReference type="SUPFAM" id="SSF48264">
    <property type="entry name" value="Cytochrome P450"/>
    <property type="match status" value="1"/>
</dbReference>
<dbReference type="PROSITE" id="PS00086">
    <property type="entry name" value="CYTOCHROME_P450"/>
    <property type="match status" value="1"/>
</dbReference>
<dbReference type="PRINTS" id="PR00385">
    <property type="entry name" value="P450"/>
</dbReference>